<evidence type="ECO:0000313" key="2">
    <source>
        <dbReference type="EMBL" id="CAI0382198.1"/>
    </source>
</evidence>
<sequence>MVGKFMRSLSFPNKKPPPPPISHHLRSISLPSRPHPLISHLRRQIDELHLWSSQQPGGTRSSAWLCDGLARLKDVHDYLDDIIQLPQTRESLCRHPEWIDNLLEDFLRFADAYGTFQNVMFGMKELHLSVQVAVRKRDDLKVAMFLKSRRKLCVEMARLVRAIQTPRRSSTSPVVLAPEAVELAGILREIMEVTVLVSTVVFNGFSTRKTTSGWMDGLRKRARRSTRVNLDEEVGVEEIREVRAECLLGLKRKSEEEVRTVMRRMQKMGACICEIENGGERVFRSLISTRVSLLNCLALQ</sequence>
<evidence type="ECO:0000313" key="3">
    <source>
        <dbReference type="Proteomes" id="UP001154282"/>
    </source>
</evidence>
<dbReference type="Proteomes" id="UP001154282">
    <property type="component" value="Unassembled WGS sequence"/>
</dbReference>
<accession>A0AAV0HB09</accession>
<keyword evidence="3" id="KW-1185">Reference proteome</keyword>
<name>A0AAV0HB09_9ROSI</name>
<dbReference type="PANTHER" id="PTHR33070:SF49">
    <property type="entry name" value="OS06G0725500 PROTEIN"/>
    <property type="match status" value="1"/>
</dbReference>
<dbReference type="Pfam" id="PF03087">
    <property type="entry name" value="BPS1"/>
    <property type="match status" value="1"/>
</dbReference>
<proteinExistence type="predicted"/>
<comment type="caution">
    <text evidence="2">The sequence shown here is derived from an EMBL/GenBank/DDBJ whole genome shotgun (WGS) entry which is preliminary data.</text>
</comment>
<protein>
    <submittedName>
        <fullName evidence="2">Uncharacterized protein</fullName>
    </submittedName>
</protein>
<dbReference type="GO" id="GO:0048367">
    <property type="term" value="P:shoot system development"/>
    <property type="evidence" value="ECO:0007669"/>
    <property type="project" value="InterPro"/>
</dbReference>
<dbReference type="PANTHER" id="PTHR33070">
    <property type="entry name" value="OS06G0725500 PROTEIN"/>
    <property type="match status" value="1"/>
</dbReference>
<dbReference type="GO" id="GO:0048364">
    <property type="term" value="P:root development"/>
    <property type="evidence" value="ECO:0007669"/>
    <property type="project" value="InterPro"/>
</dbReference>
<reference evidence="2" key="1">
    <citation type="submission" date="2022-08" db="EMBL/GenBank/DDBJ databases">
        <authorList>
            <person name="Gutierrez-Valencia J."/>
        </authorList>
    </citation>
    <scope>NUCLEOTIDE SEQUENCE</scope>
</reference>
<gene>
    <name evidence="2" type="ORF">LITE_LOCUS3469</name>
</gene>
<dbReference type="EMBL" id="CAMGYJ010000002">
    <property type="protein sequence ID" value="CAI0382198.1"/>
    <property type="molecule type" value="Genomic_DNA"/>
</dbReference>
<organism evidence="2 3">
    <name type="scientific">Linum tenue</name>
    <dbReference type="NCBI Taxonomy" id="586396"/>
    <lineage>
        <taxon>Eukaryota</taxon>
        <taxon>Viridiplantae</taxon>
        <taxon>Streptophyta</taxon>
        <taxon>Embryophyta</taxon>
        <taxon>Tracheophyta</taxon>
        <taxon>Spermatophyta</taxon>
        <taxon>Magnoliopsida</taxon>
        <taxon>eudicotyledons</taxon>
        <taxon>Gunneridae</taxon>
        <taxon>Pentapetalae</taxon>
        <taxon>rosids</taxon>
        <taxon>fabids</taxon>
        <taxon>Malpighiales</taxon>
        <taxon>Linaceae</taxon>
        <taxon>Linum</taxon>
    </lineage>
</organism>
<dbReference type="InterPro" id="IPR004320">
    <property type="entry name" value="BPS1_pln"/>
</dbReference>
<feature type="region of interest" description="Disordered" evidence="1">
    <location>
        <begin position="1"/>
        <end position="22"/>
    </location>
</feature>
<dbReference type="AlphaFoldDB" id="A0AAV0HB09"/>
<evidence type="ECO:0000256" key="1">
    <source>
        <dbReference type="SAM" id="MobiDB-lite"/>
    </source>
</evidence>